<organism evidence="3 4">
    <name type="scientific">Microbacterium amylolyticum</name>
    <dbReference type="NCBI Taxonomy" id="936337"/>
    <lineage>
        <taxon>Bacteria</taxon>
        <taxon>Bacillati</taxon>
        <taxon>Actinomycetota</taxon>
        <taxon>Actinomycetes</taxon>
        <taxon>Micrococcales</taxon>
        <taxon>Microbacteriaceae</taxon>
        <taxon>Microbacterium</taxon>
    </lineage>
</organism>
<keyword evidence="1" id="KW-0472">Membrane</keyword>
<accession>A0ABS4ZGE6</accession>
<dbReference type="Proteomes" id="UP001519362">
    <property type="component" value="Unassembled WGS sequence"/>
</dbReference>
<name>A0ABS4ZGE6_9MICO</name>
<dbReference type="EMBL" id="JAGIOL010000001">
    <property type="protein sequence ID" value="MBP2435541.1"/>
    <property type="molecule type" value="Genomic_DNA"/>
</dbReference>
<protein>
    <recommendedName>
        <fullName evidence="2">PH domain-containing protein</fullName>
    </recommendedName>
</protein>
<dbReference type="InterPro" id="IPR057446">
    <property type="entry name" value="PH_bac"/>
</dbReference>
<sequence length="167" mass="17820">MMRDIALAILVAVALTGLALMLWSWLRRSKRDAGIAVPIGEATGAEMLRAEGFHVATTRHDSPLDRIAAKPLGFRARAEIVVTDAGLGVIQPGELPVFIPATALVGAGHATWTIDRVVERDGLVLVAWRGGDTIFDTYLRLQSVSPASLIEAVEKLTANETPTGATR</sequence>
<dbReference type="RefSeq" id="WP_165132555.1">
    <property type="nucleotide sequence ID" value="NZ_CP049253.1"/>
</dbReference>
<evidence type="ECO:0000313" key="3">
    <source>
        <dbReference type="EMBL" id="MBP2435541.1"/>
    </source>
</evidence>
<reference evidence="3 4" key="1">
    <citation type="submission" date="2021-03" db="EMBL/GenBank/DDBJ databases">
        <title>Sequencing the genomes of 1000 actinobacteria strains.</title>
        <authorList>
            <person name="Klenk H.-P."/>
        </authorList>
    </citation>
    <scope>NUCLEOTIDE SEQUENCE [LARGE SCALE GENOMIC DNA]</scope>
    <source>
        <strain evidence="3 4">DSM 24221</strain>
    </source>
</reference>
<dbReference type="Pfam" id="PF25362">
    <property type="entry name" value="bPH_11"/>
    <property type="match status" value="1"/>
</dbReference>
<evidence type="ECO:0000313" key="4">
    <source>
        <dbReference type="Proteomes" id="UP001519362"/>
    </source>
</evidence>
<evidence type="ECO:0000259" key="2">
    <source>
        <dbReference type="Pfam" id="PF25362"/>
    </source>
</evidence>
<evidence type="ECO:0000256" key="1">
    <source>
        <dbReference type="SAM" id="Phobius"/>
    </source>
</evidence>
<keyword evidence="4" id="KW-1185">Reference proteome</keyword>
<keyword evidence="1" id="KW-1133">Transmembrane helix</keyword>
<gene>
    <name evidence="3" type="ORF">JOF34_000127</name>
</gene>
<keyword evidence="1" id="KW-0812">Transmembrane</keyword>
<feature type="domain" description="PH" evidence="2">
    <location>
        <begin position="41"/>
        <end position="143"/>
    </location>
</feature>
<feature type="transmembrane region" description="Helical" evidence="1">
    <location>
        <begin position="6"/>
        <end position="26"/>
    </location>
</feature>
<comment type="caution">
    <text evidence="3">The sequence shown here is derived from an EMBL/GenBank/DDBJ whole genome shotgun (WGS) entry which is preliminary data.</text>
</comment>
<proteinExistence type="predicted"/>